<dbReference type="AlphaFoldDB" id="A0A3R9RK36"/>
<dbReference type="SUPFAM" id="SSF56349">
    <property type="entry name" value="DNA breaking-rejoining enzymes"/>
    <property type="match status" value="1"/>
</dbReference>
<dbReference type="NCBIfam" id="NF040815">
    <property type="entry name" value="recomb_XerA_Arch"/>
    <property type="match status" value="1"/>
</dbReference>
<evidence type="ECO:0000313" key="8">
    <source>
        <dbReference type="Proteomes" id="UP000277582"/>
    </source>
</evidence>
<sequence length="260" mass="30751">MKEVEDFLRKKIGMSETTKEHYRYILTSFFETVGKKPDEVTEDDIVNFIKRVEKKSSQRTYLQILSSFFKERNPKLSEFCRNSARGVKYPFKRVYLTKEEAEAFFRQIDNFRDKLMFAILLFTGVRVSELINIRKKDIDMDELSIEVVGKESKARKVFFPEKIANALRKYINKLRDDDRLFPLTRVEVFQLCRYYAKKAGIKKRISPHVFRHTFAVNFLKKGGSIHTLQQLLGHSSLAPTTAYLAMVGRDLREEYMRVMR</sequence>
<dbReference type="PROSITE" id="PS51900">
    <property type="entry name" value="CB"/>
    <property type="match status" value="1"/>
</dbReference>
<dbReference type="EMBL" id="RCOS01000172">
    <property type="protein sequence ID" value="RSN71643.1"/>
    <property type="molecule type" value="Genomic_DNA"/>
</dbReference>
<dbReference type="PANTHER" id="PTHR30349">
    <property type="entry name" value="PHAGE INTEGRASE-RELATED"/>
    <property type="match status" value="1"/>
</dbReference>
<dbReference type="InterPro" id="IPR011010">
    <property type="entry name" value="DNA_brk_join_enz"/>
</dbReference>
<evidence type="ECO:0000313" key="7">
    <source>
        <dbReference type="EMBL" id="RSN71643.1"/>
    </source>
</evidence>
<feature type="domain" description="Core-binding (CB)" evidence="6">
    <location>
        <begin position="1"/>
        <end position="73"/>
    </location>
</feature>
<dbReference type="Proteomes" id="UP000277582">
    <property type="component" value="Unassembled WGS sequence"/>
</dbReference>
<dbReference type="OrthoDB" id="142231at2157"/>
<protein>
    <recommendedName>
        <fullName evidence="9">Integrase</fullName>
    </recommendedName>
</protein>
<dbReference type="GO" id="GO:0015074">
    <property type="term" value="P:DNA integration"/>
    <property type="evidence" value="ECO:0007669"/>
    <property type="project" value="UniProtKB-KW"/>
</dbReference>
<name>A0A3R9RK36_9CREN</name>
<dbReference type="PANTHER" id="PTHR30349:SF41">
    <property type="entry name" value="INTEGRASE_RECOMBINASE PROTEIN MJ0367-RELATED"/>
    <property type="match status" value="1"/>
</dbReference>
<keyword evidence="2 4" id="KW-0238">DNA-binding</keyword>
<evidence type="ECO:0000256" key="3">
    <source>
        <dbReference type="ARBA" id="ARBA00023172"/>
    </source>
</evidence>
<feature type="domain" description="Tyr recombinase" evidence="5">
    <location>
        <begin position="91"/>
        <end position="256"/>
    </location>
</feature>
<dbReference type="InterPro" id="IPR002104">
    <property type="entry name" value="Integrase_catalytic"/>
</dbReference>
<evidence type="ECO:0000259" key="6">
    <source>
        <dbReference type="PROSITE" id="PS51900"/>
    </source>
</evidence>
<dbReference type="InterPro" id="IPR010998">
    <property type="entry name" value="Integrase_recombinase_N"/>
</dbReference>
<dbReference type="InterPro" id="IPR004107">
    <property type="entry name" value="Integrase_SAM-like_N"/>
</dbReference>
<dbReference type="RefSeq" id="WP_125672895.1">
    <property type="nucleotide sequence ID" value="NZ_RCOS01000172.1"/>
</dbReference>
<keyword evidence="8" id="KW-1185">Reference proteome</keyword>
<dbReference type="InterPro" id="IPR050090">
    <property type="entry name" value="Tyrosine_recombinase_XerCD"/>
</dbReference>
<dbReference type="GO" id="GO:0006310">
    <property type="term" value="P:DNA recombination"/>
    <property type="evidence" value="ECO:0007669"/>
    <property type="project" value="UniProtKB-KW"/>
</dbReference>
<accession>A0A3R9RK36</accession>
<dbReference type="Gene3D" id="1.10.443.10">
    <property type="entry name" value="Intergrase catalytic core"/>
    <property type="match status" value="1"/>
</dbReference>
<proteinExistence type="predicted"/>
<dbReference type="GO" id="GO:0003677">
    <property type="term" value="F:DNA binding"/>
    <property type="evidence" value="ECO:0007669"/>
    <property type="project" value="UniProtKB-UniRule"/>
</dbReference>
<keyword evidence="1" id="KW-0229">DNA integration</keyword>
<comment type="caution">
    <text evidence="7">The sequence shown here is derived from an EMBL/GenBank/DDBJ whole genome shotgun (WGS) entry which is preliminary data.</text>
</comment>
<evidence type="ECO:0000256" key="2">
    <source>
        <dbReference type="ARBA" id="ARBA00023125"/>
    </source>
</evidence>
<dbReference type="Pfam" id="PF13495">
    <property type="entry name" value="Phage_int_SAM_4"/>
    <property type="match status" value="1"/>
</dbReference>
<dbReference type="InterPro" id="IPR013762">
    <property type="entry name" value="Integrase-like_cat_sf"/>
</dbReference>
<dbReference type="Pfam" id="PF00589">
    <property type="entry name" value="Phage_integrase"/>
    <property type="match status" value="1"/>
</dbReference>
<keyword evidence="3" id="KW-0233">DNA recombination</keyword>
<dbReference type="PROSITE" id="PS51898">
    <property type="entry name" value="TYR_RECOMBINASE"/>
    <property type="match status" value="1"/>
</dbReference>
<dbReference type="Gene3D" id="1.10.150.130">
    <property type="match status" value="1"/>
</dbReference>
<evidence type="ECO:0000256" key="4">
    <source>
        <dbReference type="PROSITE-ProRule" id="PRU01248"/>
    </source>
</evidence>
<evidence type="ECO:0000259" key="5">
    <source>
        <dbReference type="PROSITE" id="PS51898"/>
    </source>
</evidence>
<evidence type="ECO:0000256" key="1">
    <source>
        <dbReference type="ARBA" id="ARBA00022908"/>
    </source>
</evidence>
<reference evidence="7 8" key="1">
    <citation type="submission" date="2018-10" db="EMBL/GenBank/DDBJ databases">
        <title>Co-occurring genomic capacity for anaerobic methane metabolism and dissimilatory sulfite reduction discovered in the Korarchaeota.</title>
        <authorList>
            <person name="Mckay L.J."/>
            <person name="Dlakic M."/>
            <person name="Fields M.W."/>
            <person name="Delmont T.O."/>
            <person name="Eren A.M."/>
            <person name="Jay Z.J."/>
            <person name="Klingelsmith K.B."/>
            <person name="Rusch D.B."/>
            <person name="Inskeep W.P."/>
        </authorList>
    </citation>
    <scope>NUCLEOTIDE SEQUENCE [LARGE SCALE GENOMIC DNA]</scope>
    <source>
        <strain evidence="7 8">MDKW</strain>
    </source>
</reference>
<organism evidence="7 8">
    <name type="scientific">Candidatus Methanodesulfokora washburnensis</name>
    <dbReference type="NCBI Taxonomy" id="2478471"/>
    <lineage>
        <taxon>Archaea</taxon>
        <taxon>Thermoproteota</taxon>
        <taxon>Candidatus Korarchaeia</taxon>
        <taxon>Candidatus Korarchaeia incertae sedis</taxon>
        <taxon>Candidatus Methanodesulfokora</taxon>
    </lineage>
</organism>
<dbReference type="InterPro" id="IPR044068">
    <property type="entry name" value="CB"/>
</dbReference>
<gene>
    <name evidence="7" type="ORF">D6D85_15655</name>
</gene>
<evidence type="ECO:0008006" key="9">
    <source>
        <dbReference type="Google" id="ProtNLM"/>
    </source>
</evidence>